<dbReference type="Proteomes" id="UP000183997">
    <property type="component" value="Unassembled WGS sequence"/>
</dbReference>
<evidence type="ECO:0000313" key="2">
    <source>
        <dbReference type="Proteomes" id="UP000183997"/>
    </source>
</evidence>
<organism evidence="1 2">
    <name type="scientific">Desulforamulus aeronauticus DSM 10349</name>
    <dbReference type="NCBI Taxonomy" id="1121421"/>
    <lineage>
        <taxon>Bacteria</taxon>
        <taxon>Bacillati</taxon>
        <taxon>Bacillota</taxon>
        <taxon>Clostridia</taxon>
        <taxon>Eubacteriales</taxon>
        <taxon>Peptococcaceae</taxon>
        <taxon>Desulforamulus</taxon>
    </lineage>
</organism>
<reference evidence="2" key="1">
    <citation type="submission" date="2016-11" db="EMBL/GenBank/DDBJ databases">
        <authorList>
            <person name="Varghese N."/>
            <person name="Submissions S."/>
        </authorList>
    </citation>
    <scope>NUCLEOTIDE SEQUENCE [LARGE SCALE GENOMIC DNA]</scope>
    <source>
        <strain evidence="2">DSM 10349</strain>
    </source>
</reference>
<accession>A0A1M6XDZ3</accession>
<dbReference type="AlphaFoldDB" id="A0A1M6XDZ3"/>
<name>A0A1M6XDZ3_9FIRM</name>
<evidence type="ECO:0000313" key="1">
    <source>
        <dbReference type="EMBL" id="SHL04204.1"/>
    </source>
</evidence>
<keyword evidence="2" id="KW-1185">Reference proteome</keyword>
<gene>
    <name evidence="1" type="ORF">SAMN02745123_03997</name>
</gene>
<proteinExistence type="predicted"/>
<protein>
    <submittedName>
        <fullName evidence="1">Uncharacterized protein</fullName>
    </submittedName>
</protein>
<sequence>MIDFLRRVKKFSLAKTIRITQEFQRKKMSLSHPKIGTVKKPRLVVVNMVIQTRGEMFGCLPILETLMVARTGMYNIQMVVSLTYILSESSHSSKRWDGMSI</sequence>
<dbReference type="EMBL" id="FRAR01000045">
    <property type="protein sequence ID" value="SHL04204.1"/>
    <property type="molecule type" value="Genomic_DNA"/>
</dbReference>